<comment type="catalytic activity">
    <reaction evidence="12">
        <text>2-amino-3-carboxymuconate 6-semialdehyde + H(+) = 2-aminomuconate 6-semialdehyde + CO2</text>
        <dbReference type="Rhea" id="RHEA:16557"/>
        <dbReference type="ChEBI" id="CHEBI:15378"/>
        <dbReference type="ChEBI" id="CHEBI:16526"/>
        <dbReference type="ChEBI" id="CHEBI:77634"/>
        <dbReference type="ChEBI" id="CHEBI:77803"/>
        <dbReference type="EC" id="4.1.1.45"/>
    </reaction>
</comment>
<evidence type="ECO:0000256" key="6">
    <source>
        <dbReference type="ARBA" id="ARBA00022723"/>
    </source>
</evidence>
<keyword evidence="14" id="KW-0472">Membrane</keyword>
<evidence type="ECO:0000256" key="3">
    <source>
        <dbReference type="ARBA" id="ARBA00011245"/>
    </source>
</evidence>
<reference evidence="16" key="1">
    <citation type="submission" date="2019-10" db="EMBL/GenBank/DDBJ databases">
        <authorList>
            <person name="Soares A.E.R."/>
            <person name="Aleixo A."/>
            <person name="Schneider P."/>
            <person name="Miyaki C.Y."/>
            <person name="Schneider M.P."/>
            <person name="Mello C."/>
            <person name="Vasconcelos A.T.R."/>
        </authorList>
    </citation>
    <scope>NUCLEOTIDE SEQUENCE</scope>
    <source>
        <tissue evidence="16">Muscle</tissue>
    </source>
</reference>
<keyword evidence="14" id="KW-1133">Transmembrane helix</keyword>
<dbReference type="SUPFAM" id="SSF47954">
    <property type="entry name" value="Cyclin-like"/>
    <property type="match status" value="2"/>
</dbReference>
<proteinExistence type="inferred from homology"/>
<dbReference type="Gene3D" id="3.20.20.140">
    <property type="entry name" value="Metal-dependent hydrolases"/>
    <property type="match status" value="2"/>
</dbReference>
<dbReference type="Proteomes" id="UP001145742">
    <property type="component" value="Unassembled WGS sequence"/>
</dbReference>
<evidence type="ECO:0000256" key="9">
    <source>
        <dbReference type="ARBA" id="ARBA00023239"/>
    </source>
</evidence>
<accession>A0ABQ9CVG1</accession>
<feature type="compositionally biased region" description="Basic and acidic residues" evidence="13">
    <location>
        <begin position="667"/>
        <end position="676"/>
    </location>
</feature>
<dbReference type="SUPFAM" id="SSF51556">
    <property type="entry name" value="Metallo-dependent hydrolases"/>
    <property type="match status" value="1"/>
</dbReference>
<feature type="compositionally biased region" description="Low complexity" evidence="13">
    <location>
        <begin position="776"/>
        <end position="786"/>
    </location>
</feature>
<organism evidence="16 17">
    <name type="scientific">Willisornis vidua</name>
    <name type="common">Xingu scale-backed antbird</name>
    <dbReference type="NCBI Taxonomy" id="1566151"/>
    <lineage>
        <taxon>Eukaryota</taxon>
        <taxon>Metazoa</taxon>
        <taxon>Chordata</taxon>
        <taxon>Craniata</taxon>
        <taxon>Vertebrata</taxon>
        <taxon>Euteleostomi</taxon>
        <taxon>Archelosauria</taxon>
        <taxon>Archosauria</taxon>
        <taxon>Dinosauria</taxon>
        <taxon>Saurischia</taxon>
        <taxon>Theropoda</taxon>
        <taxon>Coelurosauria</taxon>
        <taxon>Aves</taxon>
        <taxon>Neognathae</taxon>
        <taxon>Neoaves</taxon>
        <taxon>Telluraves</taxon>
        <taxon>Australaves</taxon>
        <taxon>Passeriformes</taxon>
        <taxon>Thamnophilidae</taxon>
        <taxon>Willisornis</taxon>
    </lineage>
</organism>
<gene>
    <name evidence="16" type="primary">Ccnt2</name>
    <name evidence="16" type="ORF">WISP_126741</name>
</gene>
<dbReference type="InterPro" id="IPR006680">
    <property type="entry name" value="Amidohydro-rel"/>
</dbReference>
<evidence type="ECO:0000256" key="14">
    <source>
        <dbReference type="SAM" id="Phobius"/>
    </source>
</evidence>
<evidence type="ECO:0000256" key="7">
    <source>
        <dbReference type="ARBA" id="ARBA00022793"/>
    </source>
</evidence>
<feature type="region of interest" description="Disordered" evidence="13">
    <location>
        <begin position="560"/>
        <end position="591"/>
    </location>
</feature>
<protein>
    <recommendedName>
        <fullName evidence="5 12">2-amino-3-carboxymuconate-6-semialdehyde decarboxylase</fullName>
        <ecNumber evidence="4 12">4.1.1.45</ecNumber>
    </recommendedName>
    <alternativeName>
        <fullName evidence="11 12">Picolinate carboxylase</fullName>
    </alternativeName>
</protein>
<keyword evidence="9 12" id="KW-0456">Lyase</keyword>
<feature type="compositionally biased region" description="Low complexity" evidence="13">
    <location>
        <begin position="807"/>
        <end position="823"/>
    </location>
</feature>
<evidence type="ECO:0000256" key="13">
    <source>
        <dbReference type="SAM" id="MobiDB-lite"/>
    </source>
</evidence>
<feature type="compositionally biased region" description="Basic and acidic residues" evidence="13">
    <location>
        <begin position="690"/>
        <end position="716"/>
    </location>
</feature>
<dbReference type="EMBL" id="WHWB01034601">
    <property type="protein sequence ID" value="KAJ7407410.1"/>
    <property type="molecule type" value="Genomic_DNA"/>
</dbReference>
<evidence type="ECO:0000313" key="17">
    <source>
        <dbReference type="Proteomes" id="UP001145742"/>
    </source>
</evidence>
<comment type="subunit">
    <text evidence="3 12">Monomer.</text>
</comment>
<evidence type="ECO:0000256" key="12">
    <source>
        <dbReference type="RuleBase" id="RU366045"/>
    </source>
</evidence>
<evidence type="ECO:0000256" key="4">
    <source>
        <dbReference type="ARBA" id="ARBA00012365"/>
    </source>
</evidence>
<evidence type="ECO:0000256" key="2">
    <source>
        <dbReference type="ARBA" id="ARBA00005871"/>
    </source>
</evidence>
<dbReference type="EC" id="4.1.1.45" evidence="4 12"/>
<keyword evidence="6" id="KW-0479">Metal-binding</keyword>
<dbReference type="Gene3D" id="1.10.472.10">
    <property type="entry name" value="Cyclin-like"/>
    <property type="match status" value="1"/>
</dbReference>
<evidence type="ECO:0000256" key="5">
    <source>
        <dbReference type="ARBA" id="ARBA00021214"/>
    </source>
</evidence>
<evidence type="ECO:0000256" key="10">
    <source>
        <dbReference type="ARBA" id="ARBA00025318"/>
    </source>
</evidence>
<evidence type="ECO:0000256" key="8">
    <source>
        <dbReference type="ARBA" id="ARBA00022833"/>
    </source>
</evidence>
<name>A0ABQ9CVG1_9PASS</name>
<feature type="transmembrane region" description="Helical" evidence="14">
    <location>
        <begin position="182"/>
        <end position="203"/>
    </location>
</feature>
<feature type="domain" description="Amidohydrolase-related" evidence="15">
    <location>
        <begin position="3"/>
        <end position="286"/>
    </location>
</feature>
<feature type="region of interest" description="Disordered" evidence="13">
    <location>
        <begin position="627"/>
        <end position="651"/>
    </location>
</feature>
<comment type="similarity">
    <text evidence="2">Belongs to the metallo-dependent hydrolases superfamily. ACMSD family.</text>
</comment>
<keyword evidence="17" id="KW-1185">Reference proteome</keyword>
<comment type="function">
    <text evidence="10">Converts alpha-amino-beta-carboxymuconate-epsilon-semialdehyde (ACMS) to alpha-aminomuconate semialdehyde (AMS). ACMS can be converted non-enzymatically to quinolate (QA), a key precursor of NAD, and a potent endogenous excitotoxin of neuronal cells which is implicated in the pathogenesis of various neurodegenerative disorders. In the presence of ACMSD, ACMS is converted to AMS, a benign catabolite. ACMSD ultimately controls the metabolic fate of tryptophan catabolism along the kynurenine pathway.</text>
</comment>
<dbReference type="PANTHER" id="PTHR21240:SF27">
    <property type="entry name" value="2-AMINO-3-CARBOXYMUCONATE-6-SEMIALDEHYDE DECARBOXYLASE"/>
    <property type="match status" value="1"/>
</dbReference>
<feature type="region of interest" description="Disordered" evidence="13">
    <location>
        <begin position="667"/>
        <end position="823"/>
    </location>
</feature>
<dbReference type="Pfam" id="PF21797">
    <property type="entry name" value="CycT2-like_C"/>
    <property type="match status" value="1"/>
</dbReference>
<evidence type="ECO:0000256" key="11">
    <source>
        <dbReference type="ARBA" id="ARBA00031120"/>
    </source>
</evidence>
<feature type="compositionally biased region" description="Basic residues" evidence="13">
    <location>
        <begin position="739"/>
        <end position="751"/>
    </location>
</feature>
<dbReference type="PANTHER" id="PTHR21240">
    <property type="entry name" value="2-AMINO-3-CARBOXYLMUCONATE-6-SEMIALDEHYDE DECARBOXYLASE"/>
    <property type="match status" value="1"/>
</dbReference>
<feature type="compositionally biased region" description="Basic and acidic residues" evidence="13">
    <location>
        <begin position="725"/>
        <end position="738"/>
    </location>
</feature>
<keyword evidence="14" id="KW-0812">Transmembrane</keyword>
<dbReference type="InterPro" id="IPR032466">
    <property type="entry name" value="Metal_Hydrolase"/>
</dbReference>
<evidence type="ECO:0000256" key="1">
    <source>
        <dbReference type="ARBA" id="ARBA00005079"/>
    </source>
</evidence>
<keyword evidence="8" id="KW-0862">Zinc</keyword>
<dbReference type="InterPro" id="IPR032465">
    <property type="entry name" value="ACMSD"/>
</dbReference>
<sequence>MKIDIHSHILPKEWPDLRKRYGYGGWVQLDHHCKGQAKMMKDGKVFRVIQENCWDPEVRIKEMDLSGVTVQVLSTVPVMFSYWAKPQDTLDLAQILNNDLAATVKKYPKRFVGLGTLPLQAPALAVAEMQRCVQELGFPGVQIGSHVNQWDLNAPELHEVYASLRTESGLQDMAQRSKYRQLLLIVLTCGPIFITSTTVQYSFAGGAFPYTVGRISHGFNVRPDLCAMDNKVDPRKYLGSFYTDSLVHDRGALRLLTSVIGEDKVILGTDYPFPLGELEPGKLIDSMDDFDHKLKIMSPTALFLAAKVEEQPRKLEHVIKVANACLHPQEPQLDTKSDVGGSRGFKDDQMTLHLLNCYIVLLYKPTVIACVCIHLACKWSNWEIPVSTDGKHWWEYVDPSVTLELLDELTHEFLQILEKTPSRLKRIRNWRANQAAKKPKGDGQVSENSLLGSSLVQNSILVDTVTGVAANTSFQKPSSSFPAPVPLTSGSISVADSHAPENLAILATGMPSTSYSLASHQEWPQHQEQTRTEQIYSQKQETLPANQYNMNFQPGTSVQLHSGVHHRPDKLAEHSSVKQEYSHKSGNKHHGQVAAPVIIPQKMSLDKYREKRKLETLELDVREHYVATPGEQQHKKHLQPQPGSSSSVTSPIKMKIPIANAEKLEKHLSDKKEKGGSLKLRIPIPPTEKGASKEELKMKIKVSSSERHSSSDEGSGKSKHSSPHVSKEHKDKHKEHSLNRHHSMGHKHSHAHSGGGGKHGTDGVTPTVLRSPVGLSSDANSSSSGSSRKKLHSNDASHNHHSKMSKSSKSSGSSSSSCSVKQYVSSHNSVFNLPLPPPPPVTYQVGYGHLSTLVKLDKKPVESGPDAHPQYSTNSQHMDYKDTFDMLDSLLSAQGMNM</sequence>
<evidence type="ECO:0000313" key="16">
    <source>
        <dbReference type="EMBL" id="KAJ7407410.1"/>
    </source>
</evidence>
<comment type="caution">
    <text evidence="16">The sequence shown here is derived from an EMBL/GenBank/DDBJ whole genome shotgun (WGS) entry which is preliminary data.</text>
</comment>
<keyword evidence="7 12" id="KW-0210">Decarboxylase</keyword>
<feature type="compositionally biased region" description="Basic and acidic residues" evidence="13">
    <location>
        <begin position="569"/>
        <end position="583"/>
    </location>
</feature>
<feature type="compositionally biased region" description="Polar residues" evidence="13">
    <location>
        <begin position="641"/>
        <end position="650"/>
    </location>
</feature>
<evidence type="ECO:0000259" key="15">
    <source>
        <dbReference type="Pfam" id="PF04909"/>
    </source>
</evidence>
<dbReference type="Pfam" id="PF04909">
    <property type="entry name" value="Amidohydro_2"/>
    <property type="match status" value="1"/>
</dbReference>
<dbReference type="InterPro" id="IPR036915">
    <property type="entry name" value="Cyclin-like_sf"/>
</dbReference>
<comment type="pathway">
    <text evidence="1 12">Secondary metabolite metabolism; quinolate metabolism.</text>
</comment>